<protein>
    <recommendedName>
        <fullName evidence="3">Toxin YafO, type II toxin-antitoxin system family protein</fullName>
    </recommendedName>
</protein>
<dbReference type="EMBL" id="UGLJ01000002">
    <property type="protein sequence ID" value="STT96199.1"/>
    <property type="molecule type" value="Genomic_DNA"/>
</dbReference>
<accession>A0A377Y643</accession>
<reference evidence="1 2" key="1">
    <citation type="submission" date="2018-06" db="EMBL/GenBank/DDBJ databases">
        <authorList>
            <consortium name="Pathogen Informatics"/>
            <person name="Doyle S."/>
        </authorList>
    </citation>
    <scope>NUCLEOTIDE SEQUENCE [LARGE SCALE GENOMIC DNA]</scope>
    <source>
        <strain evidence="1 2">NCTC5052</strain>
    </source>
</reference>
<evidence type="ECO:0000313" key="1">
    <source>
        <dbReference type="EMBL" id="STT96199.1"/>
    </source>
</evidence>
<sequence>MGQNKYSGGVYSESKFKTDEILKGFKDSFIYHWRFGHHPDFGKDSLFHKPPCVYPIHLRKVHVNIGLYTNAHGLSGTEECWDNWSTGRYGPGGYEKQIPTSDAYLIYAVCEKRNVGVLDFWFPPAHKEAEFESSVQFVVELADKFYESISSKPMGRDQNPWHPDYLVKKPA</sequence>
<gene>
    <name evidence="1" type="ORF">NCTC5052_04737</name>
</gene>
<dbReference type="RefSeq" id="WP_072042409.1">
    <property type="nucleotide sequence ID" value="NZ_BIKK01000001.1"/>
</dbReference>
<organism evidence="1 2">
    <name type="scientific">Klebsiella pneumoniae</name>
    <dbReference type="NCBI Taxonomy" id="573"/>
    <lineage>
        <taxon>Bacteria</taxon>
        <taxon>Pseudomonadati</taxon>
        <taxon>Pseudomonadota</taxon>
        <taxon>Gammaproteobacteria</taxon>
        <taxon>Enterobacterales</taxon>
        <taxon>Enterobacteriaceae</taxon>
        <taxon>Klebsiella/Raoultella group</taxon>
        <taxon>Klebsiella</taxon>
        <taxon>Klebsiella pneumoniae complex</taxon>
    </lineage>
</organism>
<evidence type="ECO:0008006" key="3">
    <source>
        <dbReference type="Google" id="ProtNLM"/>
    </source>
</evidence>
<evidence type="ECO:0000313" key="2">
    <source>
        <dbReference type="Proteomes" id="UP000254103"/>
    </source>
</evidence>
<proteinExistence type="predicted"/>
<dbReference type="Proteomes" id="UP000254103">
    <property type="component" value="Unassembled WGS sequence"/>
</dbReference>
<dbReference type="AlphaFoldDB" id="A0A377Y643"/>
<name>A0A377Y643_KLEPN</name>